<evidence type="ECO:0000259" key="1">
    <source>
        <dbReference type="PROSITE" id="PS50801"/>
    </source>
</evidence>
<dbReference type="EMBL" id="JACHIN010000006">
    <property type="protein sequence ID" value="MBB5079358.1"/>
    <property type="molecule type" value="Genomic_DNA"/>
</dbReference>
<dbReference type="InterPro" id="IPR025847">
    <property type="entry name" value="MEDS_domain"/>
</dbReference>
<name>A0A7W8EHA9_9ACTN</name>
<dbReference type="InterPro" id="IPR036513">
    <property type="entry name" value="STAS_dom_sf"/>
</dbReference>
<feature type="domain" description="STAS" evidence="1">
    <location>
        <begin position="199"/>
        <end position="247"/>
    </location>
</feature>
<accession>A0A7W8EHA9</accession>
<evidence type="ECO:0000313" key="3">
    <source>
        <dbReference type="Proteomes" id="UP000568380"/>
    </source>
</evidence>
<dbReference type="Proteomes" id="UP000568380">
    <property type="component" value="Unassembled WGS sequence"/>
</dbReference>
<dbReference type="AlphaFoldDB" id="A0A7W8EHA9"/>
<dbReference type="SUPFAM" id="SSF52091">
    <property type="entry name" value="SpoIIaa-like"/>
    <property type="match status" value="1"/>
</dbReference>
<sequence length="289" mass="31840">MGSIGADSQITDLTLDDHACLTFGEREEYLDLTAAYIRDGLAEGLRVVWLSEEPQAAYAELDRRGLGLRHAGESGRMRIVAWQDGLLSGRQFALEDAMRWLRAQRDEAEQTHRGLRVAIDMGWALGPVQGVEQLPAFERQLAETLAGTRVSVLCQYDRERFDPVTLASVSAFHTRSVAAATYHDDPLLRICRQYAPPGIRLAGQIDSTAEESLALALAEVIRGDADVIVNMTELTFIDVACTRMILDCARSICPDRKVVLRCHPTISARFVLLGATDIAGVTVETADER</sequence>
<dbReference type="RefSeq" id="WP_184964906.1">
    <property type="nucleotide sequence ID" value="NZ_JACHIN010000006.1"/>
</dbReference>
<dbReference type="Gene3D" id="3.30.750.24">
    <property type="entry name" value="STAS domain"/>
    <property type="match status" value="1"/>
</dbReference>
<dbReference type="InterPro" id="IPR002645">
    <property type="entry name" value="STAS_dom"/>
</dbReference>
<dbReference type="PROSITE" id="PS50801">
    <property type="entry name" value="STAS"/>
    <property type="match status" value="1"/>
</dbReference>
<proteinExistence type="predicted"/>
<organism evidence="2 3">
    <name type="scientific">Nonomuraea endophytica</name>
    <dbReference type="NCBI Taxonomy" id="714136"/>
    <lineage>
        <taxon>Bacteria</taxon>
        <taxon>Bacillati</taxon>
        <taxon>Actinomycetota</taxon>
        <taxon>Actinomycetes</taxon>
        <taxon>Streptosporangiales</taxon>
        <taxon>Streptosporangiaceae</taxon>
        <taxon>Nonomuraea</taxon>
    </lineage>
</organism>
<evidence type="ECO:0000313" key="2">
    <source>
        <dbReference type="EMBL" id="MBB5079358.1"/>
    </source>
</evidence>
<keyword evidence="3" id="KW-1185">Reference proteome</keyword>
<dbReference type="Pfam" id="PF01740">
    <property type="entry name" value="STAS"/>
    <property type="match status" value="1"/>
</dbReference>
<gene>
    <name evidence="2" type="ORF">HNR40_004844</name>
</gene>
<comment type="caution">
    <text evidence="2">The sequence shown here is derived from an EMBL/GenBank/DDBJ whole genome shotgun (WGS) entry which is preliminary data.</text>
</comment>
<dbReference type="Pfam" id="PF14417">
    <property type="entry name" value="MEDS"/>
    <property type="match status" value="1"/>
</dbReference>
<protein>
    <submittedName>
        <fullName evidence="2">Anti-anti-sigma regulatory factor</fullName>
    </submittedName>
</protein>
<reference evidence="2 3" key="1">
    <citation type="submission" date="2020-08" db="EMBL/GenBank/DDBJ databases">
        <title>Genomic Encyclopedia of Type Strains, Phase IV (KMG-IV): sequencing the most valuable type-strain genomes for metagenomic binning, comparative biology and taxonomic classification.</title>
        <authorList>
            <person name="Goeker M."/>
        </authorList>
    </citation>
    <scope>NUCLEOTIDE SEQUENCE [LARGE SCALE GENOMIC DNA]</scope>
    <source>
        <strain evidence="2 3">DSM 45385</strain>
    </source>
</reference>